<protein>
    <submittedName>
        <fullName evidence="1">Uncharacterized protein</fullName>
    </submittedName>
</protein>
<reference evidence="1 2" key="1">
    <citation type="journal article" date="2021" name="Int. J. Syst. Evol. Microbiol.">
        <title>Reticulibacter mediterranei gen. nov., sp. nov., within the new family Reticulibacteraceae fam. nov., and Ktedonospora formicarum gen. nov., sp. nov., Ktedonobacter robiniae sp. nov., Dictyobacter formicarum sp. nov. and Dictyobacter arantiisoli sp. nov., belonging to the class Ktedonobacteria.</title>
        <authorList>
            <person name="Yabe S."/>
            <person name="Zheng Y."/>
            <person name="Wang C.M."/>
            <person name="Sakai Y."/>
            <person name="Abe K."/>
            <person name="Yokota A."/>
            <person name="Donadio S."/>
            <person name="Cavaletti L."/>
            <person name="Monciardini P."/>
        </authorList>
    </citation>
    <scope>NUCLEOTIDE SEQUENCE [LARGE SCALE GENOMIC DNA]</scope>
    <source>
        <strain evidence="1 2">SOSP1-9</strain>
    </source>
</reference>
<comment type="caution">
    <text evidence="1">The sequence shown here is derived from an EMBL/GenBank/DDBJ whole genome shotgun (WGS) entry which is preliminary data.</text>
</comment>
<organism evidence="1 2">
    <name type="scientific">Dictyobacter formicarum</name>
    <dbReference type="NCBI Taxonomy" id="2778368"/>
    <lineage>
        <taxon>Bacteria</taxon>
        <taxon>Bacillati</taxon>
        <taxon>Chloroflexota</taxon>
        <taxon>Ktedonobacteria</taxon>
        <taxon>Ktedonobacterales</taxon>
        <taxon>Dictyobacteraceae</taxon>
        <taxon>Dictyobacter</taxon>
    </lineage>
</organism>
<dbReference type="Pfam" id="PF13412">
    <property type="entry name" value="HTH_24"/>
    <property type="match status" value="1"/>
</dbReference>
<gene>
    <name evidence="1" type="ORF">KSZ_68930</name>
</gene>
<dbReference type="RefSeq" id="WP_201366431.1">
    <property type="nucleotide sequence ID" value="NZ_BNJJ01000028.1"/>
</dbReference>
<accession>A0ABQ3VRI7</accession>
<name>A0ABQ3VRI7_9CHLR</name>
<dbReference type="InterPro" id="IPR036390">
    <property type="entry name" value="WH_DNA-bd_sf"/>
</dbReference>
<evidence type="ECO:0000313" key="1">
    <source>
        <dbReference type="EMBL" id="GHO88887.1"/>
    </source>
</evidence>
<keyword evidence="2" id="KW-1185">Reference proteome</keyword>
<dbReference type="SUPFAM" id="SSF46785">
    <property type="entry name" value="Winged helix' DNA-binding domain"/>
    <property type="match status" value="1"/>
</dbReference>
<evidence type="ECO:0000313" key="2">
    <source>
        <dbReference type="Proteomes" id="UP000635565"/>
    </source>
</evidence>
<dbReference type="EMBL" id="BNJJ01000028">
    <property type="protein sequence ID" value="GHO88887.1"/>
    <property type="molecule type" value="Genomic_DNA"/>
</dbReference>
<proteinExistence type="predicted"/>
<sequence length="132" mass="15082">MHTGIVHQIYYHLERNGRLTARDIADQTGWDLLLVEAALQLLCREGVVNESSIVGMPEVPATYKPRLAYVLIDGIAFPLDLIRVRNQHANKIEFTLVGDPTLYTVIAEQPGFHMLLHFLDQRSRGEPYRFPE</sequence>
<dbReference type="Proteomes" id="UP000635565">
    <property type="component" value="Unassembled WGS sequence"/>
</dbReference>